<reference evidence="3" key="1">
    <citation type="journal article" date="2019" name="Int. J. Syst. Evol. Microbiol.">
        <title>The Global Catalogue of Microorganisms (GCM) 10K type strain sequencing project: providing services to taxonomists for standard genome sequencing and annotation.</title>
        <authorList>
            <consortium name="The Broad Institute Genomics Platform"/>
            <consortium name="The Broad Institute Genome Sequencing Center for Infectious Disease"/>
            <person name="Wu L."/>
            <person name="Ma J."/>
        </authorList>
    </citation>
    <scope>NUCLEOTIDE SEQUENCE [LARGE SCALE GENOMIC DNA]</scope>
    <source>
        <strain evidence="3">NBRC 111368</strain>
    </source>
</reference>
<evidence type="ECO:0000313" key="3">
    <source>
        <dbReference type="Proteomes" id="UP001596403"/>
    </source>
</evidence>
<dbReference type="InterPro" id="IPR010982">
    <property type="entry name" value="Lambda_DNA-bd_dom_sf"/>
</dbReference>
<dbReference type="Proteomes" id="UP001596403">
    <property type="component" value="Unassembled WGS sequence"/>
</dbReference>
<evidence type="ECO:0000259" key="1">
    <source>
        <dbReference type="PROSITE" id="PS50943"/>
    </source>
</evidence>
<protein>
    <submittedName>
        <fullName evidence="2">Helix-turn-helix transcriptional regulator</fullName>
    </submittedName>
</protein>
<dbReference type="EMBL" id="JBHSWA010000001">
    <property type="protein sequence ID" value="MFC6642231.1"/>
    <property type="molecule type" value="Genomic_DNA"/>
</dbReference>
<sequence length="96" mass="11066">MPPKRTISKDVIRARRKELHRRACEGELMLPAAFKEMRNAIGMTQADFAYHFGLTRKQVIELESGKGNPTLETLTKFCRPFGFRVGFVFPGRPPEW</sequence>
<keyword evidence="3" id="KW-1185">Reference proteome</keyword>
<dbReference type="SMART" id="SM00530">
    <property type="entry name" value="HTH_XRE"/>
    <property type="match status" value="1"/>
</dbReference>
<dbReference type="Pfam" id="PF01381">
    <property type="entry name" value="HTH_3"/>
    <property type="match status" value="1"/>
</dbReference>
<accession>A0ABW1YZC6</accession>
<dbReference type="InterPro" id="IPR001387">
    <property type="entry name" value="Cro/C1-type_HTH"/>
</dbReference>
<dbReference type="CDD" id="cd00093">
    <property type="entry name" value="HTH_XRE"/>
    <property type="match status" value="1"/>
</dbReference>
<gene>
    <name evidence="2" type="ORF">ACFQAU_11465</name>
</gene>
<feature type="domain" description="HTH cro/C1-type" evidence="1">
    <location>
        <begin position="34"/>
        <end position="88"/>
    </location>
</feature>
<organism evidence="2 3">
    <name type="scientific">Sulfitobacter profundi</name>
    <dbReference type="NCBI Taxonomy" id="2679961"/>
    <lineage>
        <taxon>Bacteria</taxon>
        <taxon>Pseudomonadati</taxon>
        <taxon>Pseudomonadota</taxon>
        <taxon>Alphaproteobacteria</taxon>
        <taxon>Rhodobacterales</taxon>
        <taxon>Roseobacteraceae</taxon>
        <taxon>Sulfitobacter</taxon>
    </lineage>
</organism>
<proteinExistence type="predicted"/>
<dbReference type="RefSeq" id="WP_132444346.1">
    <property type="nucleotide sequence ID" value="NZ_JBHSWA010000001.1"/>
</dbReference>
<comment type="caution">
    <text evidence="2">The sequence shown here is derived from an EMBL/GenBank/DDBJ whole genome shotgun (WGS) entry which is preliminary data.</text>
</comment>
<dbReference type="SUPFAM" id="SSF47413">
    <property type="entry name" value="lambda repressor-like DNA-binding domains"/>
    <property type="match status" value="1"/>
</dbReference>
<dbReference type="PROSITE" id="PS50943">
    <property type="entry name" value="HTH_CROC1"/>
    <property type="match status" value="1"/>
</dbReference>
<name>A0ABW1YZC6_9RHOB</name>
<dbReference type="Gene3D" id="1.10.260.40">
    <property type="entry name" value="lambda repressor-like DNA-binding domains"/>
    <property type="match status" value="1"/>
</dbReference>
<evidence type="ECO:0000313" key="2">
    <source>
        <dbReference type="EMBL" id="MFC6642231.1"/>
    </source>
</evidence>